<dbReference type="Pfam" id="PF02310">
    <property type="entry name" value="B12-binding"/>
    <property type="match status" value="1"/>
</dbReference>
<evidence type="ECO:0000256" key="7">
    <source>
        <dbReference type="ARBA" id="ARBA00023014"/>
    </source>
</evidence>
<accession>A0A372ILC9</accession>
<dbReference type="InterPro" id="IPR036724">
    <property type="entry name" value="Cobalamin-bd_sf"/>
</dbReference>
<dbReference type="InterPro" id="IPR023404">
    <property type="entry name" value="rSAM_horseshoe"/>
</dbReference>
<dbReference type="OrthoDB" id="100851at2"/>
<reference evidence="10 11" key="1">
    <citation type="submission" date="2018-08" db="EMBL/GenBank/DDBJ databases">
        <title>Acidipila sp. 4G-K13, an acidobacterium isolated from forest soil.</title>
        <authorList>
            <person name="Gao Z.-H."/>
            <person name="Qiu L.-H."/>
        </authorList>
    </citation>
    <scope>NUCLEOTIDE SEQUENCE [LARGE SCALE GENOMIC DNA]</scope>
    <source>
        <strain evidence="10 11">4G-K13</strain>
    </source>
</reference>
<evidence type="ECO:0000259" key="9">
    <source>
        <dbReference type="PROSITE" id="PS51918"/>
    </source>
</evidence>
<dbReference type="SFLD" id="SFLDG01082">
    <property type="entry name" value="B12-binding_domain_containing"/>
    <property type="match status" value="1"/>
</dbReference>
<comment type="caution">
    <text evidence="10">The sequence shown here is derived from an EMBL/GenBank/DDBJ whole genome shotgun (WGS) entry which is preliminary data.</text>
</comment>
<evidence type="ECO:0000259" key="8">
    <source>
        <dbReference type="PROSITE" id="PS51332"/>
    </source>
</evidence>
<proteinExistence type="predicted"/>
<dbReference type="PANTHER" id="PTHR43409:SF7">
    <property type="entry name" value="BLL1977 PROTEIN"/>
    <property type="match status" value="1"/>
</dbReference>
<keyword evidence="3" id="KW-0808">Transferase</keyword>
<dbReference type="InterPro" id="IPR007197">
    <property type="entry name" value="rSAM"/>
</dbReference>
<evidence type="ECO:0000256" key="6">
    <source>
        <dbReference type="ARBA" id="ARBA00023004"/>
    </source>
</evidence>
<dbReference type="InterPro" id="IPR034466">
    <property type="entry name" value="Methyltransferase_Class_B"/>
</dbReference>
<evidence type="ECO:0000256" key="2">
    <source>
        <dbReference type="ARBA" id="ARBA00022603"/>
    </source>
</evidence>
<dbReference type="GO" id="GO:0051539">
    <property type="term" value="F:4 iron, 4 sulfur cluster binding"/>
    <property type="evidence" value="ECO:0007669"/>
    <property type="project" value="UniProtKB-KW"/>
</dbReference>
<comment type="cofactor">
    <cofactor evidence="1">
        <name>[4Fe-4S] cluster</name>
        <dbReference type="ChEBI" id="CHEBI:49883"/>
    </cofactor>
</comment>
<protein>
    <submittedName>
        <fullName evidence="10">Radical SAM protein</fullName>
    </submittedName>
</protein>
<dbReference type="InterPro" id="IPR058240">
    <property type="entry name" value="rSAM_sf"/>
</dbReference>
<sequence length="487" mass="55954">MILLYYPKLTKPKNRRLPLSIMALAAVLEGRERYEIVDGNLDSDPDATLARLIETNRIELLGVSVMPGPQMVSAMNSCKTIRERYPHVPIVWGGYFPSVYRDATLNANYVDYAVRGQGEQTLLELIEVVRGQRDSSDVAGLSWKDGFGKRMHNPERSMQSPDDFPWSPFHRLRIESYLRPSFFGKRTGAHQASLGCPFQCTFCAVHEAFGSKQKMESPARTEAILRHLVEAYGMDGVQFYDMNFFVNESHTRELMERLAPLGLQWWCEGRIDTICRYSQQTLELIRKAGCTMIFFGAESGSNSVLQEMKKGITTEQTLEVARRLRQVGIIPEFSFVVGNPKDPEGDTQATISFIRTIKRINPTSEIIVQHYTPVPQRGKMYGGIDGLVNFPSTPDEWATPRWYNFTVRVNPSMPWLKPQTKQLIDNFETVVSTRWPTVQDIQARKWSRALLRTLASWRYSLRIYAAPEELRWAQNWIRLRKPKEESI</sequence>
<dbReference type="CDD" id="cd02068">
    <property type="entry name" value="radical_SAM_B12_BD"/>
    <property type="match status" value="1"/>
</dbReference>
<evidence type="ECO:0000256" key="4">
    <source>
        <dbReference type="ARBA" id="ARBA00022691"/>
    </source>
</evidence>
<dbReference type="Gene3D" id="3.40.50.280">
    <property type="entry name" value="Cobalamin-binding domain"/>
    <property type="match status" value="1"/>
</dbReference>
<evidence type="ECO:0000256" key="3">
    <source>
        <dbReference type="ARBA" id="ARBA00022679"/>
    </source>
</evidence>
<evidence type="ECO:0000313" key="11">
    <source>
        <dbReference type="Proteomes" id="UP000264702"/>
    </source>
</evidence>
<keyword evidence="11" id="KW-1185">Reference proteome</keyword>
<keyword evidence="2" id="KW-0489">Methyltransferase</keyword>
<dbReference type="GO" id="GO:0046872">
    <property type="term" value="F:metal ion binding"/>
    <property type="evidence" value="ECO:0007669"/>
    <property type="project" value="UniProtKB-KW"/>
</dbReference>
<dbReference type="SUPFAM" id="SSF102114">
    <property type="entry name" value="Radical SAM enzymes"/>
    <property type="match status" value="1"/>
</dbReference>
<keyword evidence="7" id="KW-0411">Iron-sulfur</keyword>
<organism evidence="10 11">
    <name type="scientific">Paracidobacterium acidisoli</name>
    <dbReference type="NCBI Taxonomy" id="2303751"/>
    <lineage>
        <taxon>Bacteria</taxon>
        <taxon>Pseudomonadati</taxon>
        <taxon>Acidobacteriota</taxon>
        <taxon>Terriglobia</taxon>
        <taxon>Terriglobales</taxon>
        <taxon>Acidobacteriaceae</taxon>
        <taxon>Paracidobacterium</taxon>
    </lineage>
</organism>
<dbReference type="PROSITE" id="PS51918">
    <property type="entry name" value="RADICAL_SAM"/>
    <property type="match status" value="1"/>
</dbReference>
<dbReference type="InterPro" id="IPR006638">
    <property type="entry name" value="Elp3/MiaA/NifB-like_rSAM"/>
</dbReference>
<dbReference type="RefSeq" id="WP_117301446.1">
    <property type="nucleotide sequence ID" value="NZ_QVQT02000005.1"/>
</dbReference>
<feature type="domain" description="B12-binding" evidence="8">
    <location>
        <begin position="4"/>
        <end position="136"/>
    </location>
</feature>
<dbReference type="SUPFAM" id="SSF52242">
    <property type="entry name" value="Cobalamin (vitamin B12)-binding domain"/>
    <property type="match status" value="1"/>
</dbReference>
<dbReference type="SMART" id="SM00729">
    <property type="entry name" value="Elp3"/>
    <property type="match status" value="1"/>
</dbReference>
<dbReference type="CDD" id="cd01335">
    <property type="entry name" value="Radical_SAM"/>
    <property type="match status" value="1"/>
</dbReference>
<dbReference type="AlphaFoldDB" id="A0A372ILC9"/>
<keyword evidence="5" id="KW-0479">Metal-binding</keyword>
<dbReference type="Proteomes" id="UP000264702">
    <property type="component" value="Unassembled WGS sequence"/>
</dbReference>
<dbReference type="Pfam" id="PF04055">
    <property type="entry name" value="Radical_SAM"/>
    <property type="match status" value="1"/>
</dbReference>
<dbReference type="SFLD" id="SFLDG01123">
    <property type="entry name" value="methyltransferase_(Class_B)"/>
    <property type="match status" value="1"/>
</dbReference>
<dbReference type="EMBL" id="QVQT01000005">
    <property type="protein sequence ID" value="RFU15750.1"/>
    <property type="molecule type" value="Genomic_DNA"/>
</dbReference>
<gene>
    <name evidence="10" type="ORF">D0Y96_14985</name>
</gene>
<dbReference type="PROSITE" id="PS51332">
    <property type="entry name" value="B12_BINDING"/>
    <property type="match status" value="1"/>
</dbReference>
<dbReference type="GO" id="GO:0031419">
    <property type="term" value="F:cobalamin binding"/>
    <property type="evidence" value="ECO:0007669"/>
    <property type="project" value="InterPro"/>
</dbReference>
<dbReference type="SFLD" id="SFLDS00029">
    <property type="entry name" value="Radical_SAM"/>
    <property type="match status" value="1"/>
</dbReference>
<evidence type="ECO:0000256" key="1">
    <source>
        <dbReference type="ARBA" id="ARBA00001966"/>
    </source>
</evidence>
<dbReference type="PANTHER" id="PTHR43409">
    <property type="entry name" value="ANAEROBIC MAGNESIUM-PROTOPORPHYRIN IX MONOMETHYL ESTER CYCLASE-RELATED"/>
    <property type="match status" value="1"/>
</dbReference>
<keyword evidence="4" id="KW-0949">S-adenosyl-L-methionine</keyword>
<name>A0A372ILC9_9BACT</name>
<keyword evidence="6" id="KW-0408">Iron</keyword>
<dbReference type="InterPro" id="IPR051198">
    <property type="entry name" value="BchE-like"/>
</dbReference>
<dbReference type="Gene3D" id="3.80.30.20">
    <property type="entry name" value="tm_1862 like domain"/>
    <property type="match status" value="1"/>
</dbReference>
<evidence type="ECO:0000256" key="5">
    <source>
        <dbReference type="ARBA" id="ARBA00022723"/>
    </source>
</evidence>
<evidence type="ECO:0000313" key="10">
    <source>
        <dbReference type="EMBL" id="RFU15750.1"/>
    </source>
</evidence>
<dbReference type="GO" id="GO:0003824">
    <property type="term" value="F:catalytic activity"/>
    <property type="evidence" value="ECO:0007669"/>
    <property type="project" value="InterPro"/>
</dbReference>
<feature type="domain" description="Radical SAM core" evidence="9">
    <location>
        <begin position="182"/>
        <end position="417"/>
    </location>
</feature>
<dbReference type="InterPro" id="IPR006158">
    <property type="entry name" value="Cobalamin-bd"/>
</dbReference>